<dbReference type="InterPro" id="IPR040193">
    <property type="entry name" value="EFHC1/EFHC2/EFHB"/>
</dbReference>
<dbReference type="PANTHER" id="PTHR12086">
    <property type="entry name" value="EF-HAND DOMAIN C-TERMINAL CONTAINING PROTEIN"/>
    <property type="match status" value="1"/>
</dbReference>
<dbReference type="SMART" id="SM00054">
    <property type="entry name" value="EFh"/>
    <property type="match status" value="1"/>
</dbReference>
<evidence type="ECO:0000256" key="6">
    <source>
        <dbReference type="ARBA" id="ARBA00023069"/>
    </source>
</evidence>
<keyword evidence="3" id="KW-0677">Repeat</keyword>
<sequence length="557" mass="62376">MQSNAGKYKDSTPDIQPAGKVFDQGGTASECIHGRGPEPPVPAAVEKFCNTDAGRPIVAFPRIHHGRANDEDHASKFYHGVSTAGSTKAVDLVNPPFKSLFKTKLEEKKESLYLSKKEKPLGKSRDNSAYMPSSIDRVDTAFGKPTIRSGTAGEVVNPDKSHIEVDKESSIGHDMYVLSHNDYNVEEMYDRKYDWSCFKKDSVYGVPTPHDNSGKGTGKTLKWIHDLNVERGAKIVSKRVDDFREKSQPQLGIVHDPIVDTLNVEPDHTFGMMLRPDEYGAGDLIHGRSPDAYLRGRDRERGVLHAIRQHLKKANYHNFDSLSQAFAHYDKNKDGFIDGQELRDVCFQLNVPIEDEMLTLLMSYCCSSSSQENNDEKSTLIDYLKFANFLNWKDKLPITVDDKDGSKPPETPNLMKQIDRAVTHHMTSSSMIGALSGVSTHDYRVYGTPTVRTDLAAPRNRRVSDTVNYGDESEALALVNPSIYSQKGVYETDFFAARPQDEIKRIFNNIGLEMTPELFNEAWKVAKTRDPRGRGEVSVETFRSVLDDVHATAIQAI</sequence>
<evidence type="ECO:0000259" key="10">
    <source>
        <dbReference type="PROSITE" id="PS50222"/>
    </source>
</evidence>
<gene>
    <name evidence="11" type="primary">Efhb</name>
</gene>
<protein>
    <submittedName>
        <fullName evidence="11">EF-hand domain-containing family member B-like</fullName>
    </submittedName>
</protein>
<feature type="domain" description="EF-hand" evidence="10">
    <location>
        <begin position="317"/>
        <end position="352"/>
    </location>
</feature>
<evidence type="ECO:0000256" key="4">
    <source>
        <dbReference type="ARBA" id="ARBA00022837"/>
    </source>
</evidence>
<dbReference type="PROSITE" id="PS50222">
    <property type="entry name" value="EF_HAND_2"/>
    <property type="match status" value="1"/>
</dbReference>
<dbReference type="InterPro" id="IPR018247">
    <property type="entry name" value="EF_Hand_1_Ca_BS"/>
</dbReference>
<dbReference type="PANTHER" id="PTHR12086:SF12">
    <property type="entry name" value="EF-HAND DOMAIN-CONTAINING FAMILY MEMBER B"/>
    <property type="match status" value="1"/>
</dbReference>
<dbReference type="SUPFAM" id="SSF47473">
    <property type="entry name" value="EF-hand"/>
    <property type="match status" value="1"/>
</dbReference>
<comment type="subcellular location">
    <subcellularLocation>
        <location evidence="1">Cytoplasm</location>
        <location evidence="1">Cytoskeleton</location>
        <location evidence="1">Flagellum axoneme</location>
    </subcellularLocation>
</comment>
<dbReference type="InterPro" id="IPR057428">
    <property type="entry name" value="EFHB_EF-hand_C"/>
</dbReference>
<keyword evidence="2" id="KW-0963">Cytoplasm</keyword>
<evidence type="ECO:0000256" key="7">
    <source>
        <dbReference type="ARBA" id="ARBA00023212"/>
    </source>
</evidence>
<dbReference type="Gene3D" id="1.10.238.10">
    <property type="entry name" value="EF-hand"/>
    <property type="match status" value="1"/>
</dbReference>
<name>A0A6F9DCB2_9ASCI</name>
<dbReference type="InterPro" id="IPR002048">
    <property type="entry name" value="EF_hand_dom"/>
</dbReference>
<evidence type="ECO:0000313" key="11">
    <source>
        <dbReference type="EMBL" id="CAB3241289.1"/>
    </source>
</evidence>
<dbReference type="AlphaFoldDB" id="A0A6F9DCB2"/>
<feature type="region of interest" description="Disordered" evidence="9">
    <location>
        <begin position="1"/>
        <end position="39"/>
    </location>
</feature>
<reference evidence="11" key="1">
    <citation type="submission" date="2020-04" db="EMBL/GenBank/DDBJ databases">
        <authorList>
            <person name="Neveu A P."/>
        </authorList>
    </citation>
    <scope>NUCLEOTIDE SEQUENCE</scope>
    <source>
        <tissue evidence="11">Whole embryo</tissue>
    </source>
</reference>
<dbReference type="GO" id="GO:0005509">
    <property type="term" value="F:calcium ion binding"/>
    <property type="evidence" value="ECO:0007669"/>
    <property type="project" value="InterPro"/>
</dbReference>
<proteinExistence type="evidence at transcript level"/>
<evidence type="ECO:0000256" key="5">
    <source>
        <dbReference type="ARBA" id="ARBA00022846"/>
    </source>
</evidence>
<dbReference type="PROSITE" id="PS00018">
    <property type="entry name" value="EF_HAND_1"/>
    <property type="match status" value="1"/>
</dbReference>
<keyword evidence="5" id="KW-0282">Flagellum</keyword>
<organism evidence="11">
    <name type="scientific">Phallusia mammillata</name>
    <dbReference type="NCBI Taxonomy" id="59560"/>
    <lineage>
        <taxon>Eukaryota</taxon>
        <taxon>Metazoa</taxon>
        <taxon>Chordata</taxon>
        <taxon>Tunicata</taxon>
        <taxon>Ascidiacea</taxon>
        <taxon>Phlebobranchia</taxon>
        <taxon>Ascidiidae</taxon>
        <taxon>Phallusia</taxon>
    </lineage>
</organism>
<evidence type="ECO:0000256" key="9">
    <source>
        <dbReference type="SAM" id="MobiDB-lite"/>
    </source>
</evidence>
<keyword evidence="8" id="KW-0966">Cell projection</keyword>
<keyword evidence="6" id="KW-0969">Cilium</keyword>
<dbReference type="EMBL" id="LR784756">
    <property type="protein sequence ID" value="CAB3241289.1"/>
    <property type="molecule type" value="mRNA"/>
</dbReference>
<dbReference type="Pfam" id="PF25325">
    <property type="entry name" value="EF-hand_EFHB_C"/>
    <property type="match status" value="1"/>
</dbReference>
<accession>A0A6F9DCB2</accession>
<keyword evidence="4" id="KW-0106">Calcium</keyword>
<keyword evidence="7" id="KW-0206">Cytoskeleton</keyword>
<evidence type="ECO:0000256" key="2">
    <source>
        <dbReference type="ARBA" id="ARBA00022490"/>
    </source>
</evidence>
<dbReference type="Pfam" id="PF00036">
    <property type="entry name" value="EF-hand_1"/>
    <property type="match status" value="1"/>
</dbReference>
<evidence type="ECO:0000256" key="8">
    <source>
        <dbReference type="ARBA" id="ARBA00023273"/>
    </source>
</evidence>
<dbReference type="InterPro" id="IPR011992">
    <property type="entry name" value="EF-hand-dom_pair"/>
</dbReference>
<evidence type="ECO:0000256" key="3">
    <source>
        <dbReference type="ARBA" id="ARBA00022737"/>
    </source>
</evidence>
<evidence type="ECO:0000256" key="1">
    <source>
        <dbReference type="ARBA" id="ARBA00004611"/>
    </source>
</evidence>